<dbReference type="Gene3D" id="1.10.10.10">
    <property type="entry name" value="Winged helix-like DNA-binding domain superfamily/Winged helix DNA-binding domain"/>
    <property type="match status" value="1"/>
</dbReference>
<dbReference type="PRINTS" id="PR00035">
    <property type="entry name" value="HTHGNTR"/>
</dbReference>
<reference evidence="5 6" key="1">
    <citation type="journal article" date="2013" name="PLoS ONE">
        <title>Genomic Analysis by Deep Sequencing of the Probiotic Lactobacillus brevis KB290 Harboring Nine Plasmids Reveals Genomic Stability.</title>
        <authorList>
            <person name="Fukao M."/>
            <person name="Oshima K."/>
            <person name="Morita H."/>
            <person name="Toh H."/>
            <person name="Suda W."/>
            <person name="Kim S.W."/>
            <person name="Suzuki S."/>
            <person name="Yakabe T."/>
            <person name="Hattori M."/>
            <person name="Yajima N."/>
        </authorList>
    </citation>
    <scope>NUCLEOTIDE SEQUENCE [LARGE SCALE GENOMIC DNA]</scope>
    <source>
        <strain evidence="5 6">KB290</strain>
    </source>
</reference>
<dbReference type="InterPro" id="IPR000524">
    <property type="entry name" value="Tscrpt_reg_HTH_GntR"/>
</dbReference>
<evidence type="ECO:0000256" key="2">
    <source>
        <dbReference type="ARBA" id="ARBA00023125"/>
    </source>
</evidence>
<dbReference type="SMART" id="SM00345">
    <property type="entry name" value="HTH_GNTR"/>
    <property type="match status" value="1"/>
</dbReference>
<dbReference type="GO" id="GO:0003700">
    <property type="term" value="F:DNA-binding transcription factor activity"/>
    <property type="evidence" value="ECO:0007669"/>
    <property type="project" value="InterPro"/>
</dbReference>
<dbReference type="PATRIC" id="fig|1001583.3.peg.1660"/>
<evidence type="ECO:0000313" key="6">
    <source>
        <dbReference type="Proteomes" id="UP000012042"/>
    </source>
</evidence>
<dbReference type="PROSITE" id="PS50949">
    <property type="entry name" value="HTH_GNTR"/>
    <property type="match status" value="1"/>
</dbReference>
<dbReference type="EMBL" id="AP012167">
    <property type="protein sequence ID" value="BAN07312.1"/>
    <property type="molecule type" value="Genomic_DNA"/>
</dbReference>
<dbReference type="HOGENOM" id="CLU_037628_15_0_9"/>
<dbReference type="PANTHER" id="PTHR30146">
    <property type="entry name" value="LACI-RELATED TRANSCRIPTIONAL REPRESSOR"/>
    <property type="match status" value="1"/>
</dbReference>
<dbReference type="AlphaFoldDB" id="M5AG63"/>
<dbReference type="PANTHER" id="PTHR30146:SF150">
    <property type="entry name" value="ARABINOSE METABOLISM TRANSCRIPTIONAL REPRESSOR"/>
    <property type="match status" value="1"/>
</dbReference>
<dbReference type="CDD" id="cd01541">
    <property type="entry name" value="PBP1_AraR"/>
    <property type="match status" value="1"/>
</dbReference>
<dbReference type="InterPro" id="IPR028082">
    <property type="entry name" value="Peripla_BP_I"/>
</dbReference>
<dbReference type="CDD" id="cd07377">
    <property type="entry name" value="WHTH_GntR"/>
    <property type="match status" value="1"/>
</dbReference>
<dbReference type="KEGG" id="lbk:LVISKB_1677"/>
<evidence type="ECO:0000256" key="3">
    <source>
        <dbReference type="ARBA" id="ARBA00023163"/>
    </source>
</evidence>
<dbReference type="Gene3D" id="3.40.50.2300">
    <property type="match status" value="2"/>
</dbReference>
<dbReference type="Proteomes" id="UP000012042">
    <property type="component" value="Chromosome"/>
</dbReference>
<keyword evidence="2" id="KW-0238">DNA-binding</keyword>
<keyword evidence="3" id="KW-0804">Transcription</keyword>
<dbReference type="InterPro" id="IPR036388">
    <property type="entry name" value="WH-like_DNA-bd_sf"/>
</dbReference>
<proteinExistence type="predicted"/>
<sequence length="365" mass="41467">MEKVMENKYQRVKDTLKEAILSGKYPIDEKLPTETELMNQFNVSRYTIRRAVGDLESEHYIYRIQGGGMFVQDWHKDWSIDSDSKMIGVITTHIADYIFPQIIYGIDQMISEGGYSLLLGNTHNNHQKERKNLINMLNSKVAGLIIEPTQSALPNPNMDLYQEIKDDEIPVLFINASYPELEFPTVTTDDAGAERKIIDYLLDMGHESILGIFQVDDMQGVHRMDGFVKAYQQHPEISYKGNLVMYQSGDSFDKITQRVASALETPDRPTAIACYNDQLAIQVLDYLKSNGFLVPQDISVVGFDNYQMAQYMSPGITTLNHEKEVMGEDTGKMMLNLLQKKPVTSIMYDPQLIVRESVASPKLLG</sequence>
<dbReference type="InterPro" id="IPR036390">
    <property type="entry name" value="WH_DNA-bd_sf"/>
</dbReference>
<gene>
    <name evidence="5" type="ORF">LVISKB_1677</name>
</gene>
<dbReference type="Pfam" id="PF13377">
    <property type="entry name" value="Peripla_BP_3"/>
    <property type="match status" value="1"/>
</dbReference>
<dbReference type="SUPFAM" id="SSF53822">
    <property type="entry name" value="Periplasmic binding protein-like I"/>
    <property type="match status" value="1"/>
</dbReference>
<keyword evidence="1" id="KW-0805">Transcription regulation</keyword>
<protein>
    <submittedName>
        <fullName evidence="5">Arabinose metabolism transcriptional repressor</fullName>
    </submittedName>
</protein>
<dbReference type="InterPro" id="IPR033532">
    <property type="entry name" value="AraR_ligand_bind_dom"/>
</dbReference>
<evidence type="ECO:0000256" key="1">
    <source>
        <dbReference type="ARBA" id="ARBA00023015"/>
    </source>
</evidence>
<evidence type="ECO:0000313" key="5">
    <source>
        <dbReference type="EMBL" id="BAN07312.1"/>
    </source>
</evidence>
<feature type="domain" description="HTH gntR-type" evidence="4">
    <location>
        <begin position="6"/>
        <end position="74"/>
    </location>
</feature>
<name>M5AG63_LEVBR</name>
<dbReference type="GO" id="GO:0000976">
    <property type="term" value="F:transcription cis-regulatory region binding"/>
    <property type="evidence" value="ECO:0007669"/>
    <property type="project" value="TreeGrafter"/>
</dbReference>
<evidence type="ECO:0000259" key="4">
    <source>
        <dbReference type="PROSITE" id="PS50949"/>
    </source>
</evidence>
<dbReference type="InterPro" id="IPR046335">
    <property type="entry name" value="LacI/GalR-like_sensor"/>
</dbReference>
<dbReference type="Pfam" id="PF00392">
    <property type="entry name" value="GntR"/>
    <property type="match status" value="1"/>
</dbReference>
<accession>M5AG63</accession>
<dbReference type="SUPFAM" id="SSF46785">
    <property type="entry name" value="Winged helix' DNA-binding domain"/>
    <property type="match status" value="1"/>
</dbReference>
<organism evidence="5 6">
    <name type="scientific">Levilactobacillus brevis KB290</name>
    <dbReference type="NCBI Taxonomy" id="1001583"/>
    <lineage>
        <taxon>Bacteria</taxon>
        <taxon>Bacillati</taxon>
        <taxon>Bacillota</taxon>
        <taxon>Bacilli</taxon>
        <taxon>Lactobacillales</taxon>
        <taxon>Lactobacillaceae</taxon>
        <taxon>Levilactobacillus</taxon>
    </lineage>
</organism>